<gene>
    <name evidence="1" type="ORF">C7459_11695</name>
</gene>
<keyword evidence="2" id="KW-1185">Reference proteome</keyword>
<protein>
    <recommendedName>
        <fullName evidence="3">HTH cro/C1-type domain-containing protein</fullName>
    </recommendedName>
</protein>
<dbReference type="SUPFAM" id="SSF47413">
    <property type="entry name" value="lambda repressor-like DNA-binding domains"/>
    <property type="match status" value="1"/>
</dbReference>
<organism evidence="1 2">
    <name type="scientific">Tumebacillus permanentifrigoris</name>
    <dbReference type="NCBI Taxonomy" id="378543"/>
    <lineage>
        <taxon>Bacteria</taxon>
        <taxon>Bacillati</taxon>
        <taxon>Bacillota</taxon>
        <taxon>Bacilli</taxon>
        <taxon>Bacillales</taxon>
        <taxon>Alicyclobacillaceae</taxon>
        <taxon>Tumebacillus</taxon>
    </lineage>
</organism>
<dbReference type="Proteomes" id="UP000245634">
    <property type="component" value="Unassembled WGS sequence"/>
</dbReference>
<dbReference type="Gene3D" id="1.25.40.10">
    <property type="entry name" value="Tetratricopeptide repeat domain"/>
    <property type="match status" value="1"/>
</dbReference>
<dbReference type="AlphaFoldDB" id="A0A316D5J9"/>
<proteinExistence type="predicted"/>
<comment type="caution">
    <text evidence="1">The sequence shown here is derived from an EMBL/GenBank/DDBJ whole genome shotgun (WGS) entry which is preliminary data.</text>
</comment>
<reference evidence="1 2" key="1">
    <citation type="submission" date="2018-05" db="EMBL/GenBank/DDBJ databases">
        <title>Genomic Encyclopedia of Type Strains, Phase IV (KMG-IV): sequencing the most valuable type-strain genomes for metagenomic binning, comparative biology and taxonomic classification.</title>
        <authorList>
            <person name="Goeker M."/>
        </authorList>
    </citation>
    <scope>NUCLEOTIDE SEQUENCE [LARGE SCALE GENOMIC DNA]</scope>
    <source>
        <strain evidence="1 2">DSM 18773</strain>
    </source>
</reference>
<evidence type="ECO:0000313" key="1">
    <source>
        <dbReference type="EMBL" id="PWK07936.1"/>
    </source>
</evidence>
<dbReference type="Gene3D" id="1.10.260.40">
    <property type="entry name" value="lambda repressor-like DNA-binding domains"/>
    <property type="match status" value="1"/>
</dbReference>
<name>A0A316D5J9_9BACL</name>
<dbReference type="RefSeq" id="WP_109690539.1">
    <property type="nucleotide sequence ID" value="NZ_QGGL01000016.1"/>
</dbReference>
<accession>A0A316D5J9</accession>
<dbReference type="InterPro" id="IPR010982">
    <property type="entry name" value="Lambda_DNA-bd_dom_sf"/>
</dbReference>
<dbReference type="OrthoDB" id="2488002at2"/>
<evidence type="ECO:0000313" key="2">
    <source>
        <dbReference type="Proteomes" id="UP000245634"/>
    </source>
</evidence>
<dbReference type="GO" id="GO:0003677">
    <property type="term" value="F:DNA binding"/>
    <property type="evidence" value="ECO:0007669"/>
    <property type="project" value="InterPro"/>
</dbReference>
<dbReference type="EMBL" id="QGGL01000016">
    <property type="protein sequence ID" value="PWK07936.1"/>
    <property type="molecule type" value="Genomic_DNA"/>
</dbReference>
<sequence>MTTVEYTATMTIGKIPIGRRILEIMQEKGNAFTIRAFAERLGENRETFRQTLLGNRPISLLLVEKIADGLGLTEQRLRQLDTFKKEEELVTLLKATTRTKVMLMRAHSIAHELVETAFGSTERGFAFNNLGRAQYLMQQFEDAHESWKKALFFAREMQRAFEDTRLLKIVSENLMLTSTRLKDYGGANEMLQFVERTAADDPNTLGMIAYARMVMYGDRGNLESSKKFAYESLEYFRKTNNMKQIGYGHLNVARIEYLSGNYEASVKVLDSVFDSILDCEDILVGAVKEYVRALIKLHQYETAIQIAEQHESVIKQFPDDWRKLQVMYTVLKDDPTYADNIAMDLQASVEGQTLACKCLFEYYVKRGDAESAMRYYELERKYSRDNSEFYDREGF</sequence>
<dbReference type="SUPFAM" id="SSF48452">
    <property type="entry name" value="TPR-like"/>
    <property type="match status" value="1"/>
</dbReference>
<evidence type="ECO:0008006" key="3">
    <source>
        <dbReference type="Google" id="ProtNLM"/>
    </source>
</evidence>
<dbReference type="InterPro" id="IPR011990">
    <property type="entry name" value="TPR-like_helical_dom_sf"/>
</dbReference>